<accession>A0AA37XFR0</accession>
<sequence length="132" mass="12679">MLTAGSTIVGRGAPGIAVAVAVVVAAVAASCSGPAAPQPFAVHAPGPVVADAEISGVLQLTDGCLTVGGYPLSLVESAVWDARGGFLTLEGEDHAVGSEVSWGGAYSDASAVANLPAGCTGEEVATVHAVGP</sequence>
<reference evidence="1" key="1">
    <citation type="journal article" date="2014" name="Int. J. Syst. Evol. Microbiol.">
        <title>Complete genome sequence of Corynebacterium casei LMG S-19264T (=DSM 44701T), isolated from a smear-ripened cheese.</title>
        <authorList>
            <consortium name="US DOE Joint Genome Institute (JGI-PGF)"/>
            <person name="Walter F."/>
            <person name="Albersmeier A."/>
            <person name="Kalinowski J."/>
            <person name="Ruckert C."/>
        </authorList>
    </citation>
    <scope>NUCLEOTIDE SEQUENCE</scope>
    <source>
        <strain evidence="1">NBRC 112290</strain>
    </source>
</reference>
<protein>
    <submittedName>
        <fullName evidence="1">Uncharacterized protein</fullName>
    </submittedName>
</protein>
<dbReference type="RefSeq" id="WP_284250932.1">
    <property type="nucleotide sequence ID" value="NZ_BSUM01000001.1"/>
</dbReference>
<keyword evidence="2" id="KW-1185">Reference proteome</keyword>
<evidence type="ECO:0000313" key="1">
    <source>
        <dbReference type="EMBL" id="GMA32227.1"/>
    </source>
</evidence>
<reference evidence="1" key="2">
    <citation type="submission" date="2023-02" db="EMBL/GenBank/DDBJ databases">
        <authorList>
            <person name="Sun Q."/>
            <person name="Mori K."/>
        </authorList>
    </citation>
    <scope>NUCLEOTIDE SEQUENCE</scope>
    <source>
        <strain evidence="1">NBRC 112290</strain>
    </source>
</reference>
<dbReference type="Proteomes" id="UP001157161">
    <property type="component" value="Unassembled WGS sequence"/>
</dbReference>
<proteinExistence type="predicted"/>
<gene>
    <name evidence="1" type="ORF">GCM10025875_22190</name>
</gene>
<dbReference type="EMBL" id="BSUM01000001">
    <property type="protein sequence ID" value="GMA32227.1"/>
    <property type="molecule type" value="Genomic_DNA"/>
</dbReference>
<comment type="caution">
    <text evidence="1">The sequence shown here is derived from an EMBL/GenBank/DDBJ whole genome shotgun (WGS) entry which is preliminary data.</text>
</comment>
<name>A0AA37XFR0_9MICO</name>
<organism evidence="1 2">
    <name type="scientific">Litorihabitans aurantiacus</name>
    <dbReference type="NCBI Taxonomy" id="1930061"/>
    <lineage>
        <taxon>Bacteria</taxon>
        <taxon>Bacillati</taxon>
        <taxon>Actinomycetota</taxon>
        <taxon>Actinomycetes</taxon>
        <taxon>Micrococcales</taxon>
        <taxon>Beutenbergiaceae</taxon>
        <taxon>Litorihabitans</taxon>
    </lineage>
</organism>
<evidence type="ECO:0000313" key="2">
    <source>
        <dbReference type="Proteomes" id="UP001157161"/>
    </source>
</evidence>
<dbReference type="AlphaFoldDB" id="A0AA37XFR0"/>